<evidence type="ECO:0000313" key="1">
    <source>
        <dbReference type="EMBL" id="ABV10667.1"/>
    </source>
</evidence>
<dbReference type="EMBL" id="CP000725">
    <property type="protein sequence ID" value="ABV10667.1"/>
    <property type="molecule type" value="Genomic_DNA"/>
</dbReference>
<keyword evidence="2" id="KW-1185">Reference proteome</keyword>
<evidence type="ECO:0000313" key="2">
    <source>
        <dbReference type="Proteomes" id="UP000001131"/>
    </source>
</evidence>
<dbReference type="HOGENOM" id="CLU_3030482_0_0_9"/>
<dbReference type="Proteomes" id="UP000001131">
    <property type="component" value="Chromosome"/>
</dbReference>
<reference evidence="1 2" key="1">
    <citation type="journal article" date="2007" name="J. Bacteriol.">
        <title>Genome-wide transcriptional changes in Streptococcus gordonii in response to competence signaling peptide.</title>
        <authorList>
            <person name="Vickerman M.M."/>
            <person name="Iobst S."/>
            <person name="Jesionowski A.M."/>
            <person name="Gill S.R."/>
        </authorList>
    </citation>
    <scope>NUCLEOTIDE SEQUENCE [LARGE SCALE GENOMIC DNA]</scope>
    <source>
        <strain evidence="2">Challis / ATCC 35105 / BCRC 15272 / CH1 / DL1 / V288</strain>
    </source>
</reference>
<accession>A8AUH9</accession>
<name>A8AUH9_STRGC</name>
<dbReference type="AlphaFoldDB" id="A8AUH9"/>
<protein>
    <submittedName>
        <fullName evidence="1">Uncharacterized protein</fullName>
    </submittedName>
</protein>
<organism evidence="1 2">
    <name type="scientific">Streptococcus gordonii (strain Challis / ATCC 35105 / BCRC 15272 / CH1 / DL1 / V288)</name>
    <dbReference type="NCBI Taxonomy" id="467705"/>
    <lineage>
        <taxon>Bacteria</taxon>
        <taxon>Bacillati</taxon>
        <taxon>Bacillota</taxon>
        <taxon>Bacilli</taxon>
        <taxon>Lactobacillales</taxon>
        <taxon>Streptococcaceae</taxon>
        <taxon>Streptococcus</taxon>
    </lineage>
</organism>
<gene>
    <name evidence="1" type="ordered locus">SGO_0117</name>
</gene>
<dbReference type="STRING" id="467705.SGO_0117"/>
<proteinExistence type="predicted"/>
<dbReference type="KEGG" id="sgo:SGO_0117"/>
<sequence length="55" mass="6319">MRSENLEDRRFPEGAWRLKNHKAGMATPPHVFSNSCLLSSLNSFIIISNLLDFEK</sequence>